<organism evidence="4 5">
    <name type="scientific">Rubrobacter taiwanensis</name>
    <dbReference type="NCBI Taxonomy" id="185139"/>
    <lineage>
        <taxon>Bacteria</taxon>
        <taxon>Bacillati</taxon>
        <taxon>Actinomycetota</taxon>
        <taxon>Rubrobacteria</taxon>
        <taxon>Rubrobacterales</taxon>
        <taxon>Rubrobacteraceae</taxon>
        <taxon>Rubrobacter</taxon>
    </lineage>
</organism>
<keyword evidence="1" id="KW-0378">Hydrolase</keyword>
<dbReference type="Gene3D" id="3.20.20.140">
    <property type="entry name" value="Metal-dependent hydrolases"/>
    <property type="match status" value="1"/>
</dbReference>
<proteinExistence type="predicted"/>
<evidence type="ECO:0000313" key="4">
    <source>
        <dbReference type="EMBL" id="TCJ20600.1"/>
    </source>
</evidence>
<sequence length="433" mass="45829">MPSAPRSTTGASSPASLRRTSRVQPPEFPVIYAADLVLPVGTPPVERGAVVVDRDGRIAGVGPVEEISRANAGVEVREFRGCTIIPGGINAHAHLGFRRGDEPPGGSFAGWLSVLIERLPEKEAWTEEAARNSAREALETGTTYIAESSPYGECLKPLAESGLAGVVFAEFFPHEIGPPEEAVEYIFNRTRELKRGLPERVSVEVSVHSPYTVDPESSRLAARRSREAGERLAIHLSESPEEVEFVQKGTGGLANIFARNEWGGAGVSPVKYAERIELLGPGTIAAHLATGVSDEDLEILARTGTAAAHCPRSNEYLGCGVSPVPRMLERRIPVGMGTDGLWSSPSMNLFEETLTAVQKHGFGGETGLRLATLGGAEALRMQDEIGSITPGKWADLAVVEAGGGGEPSREVLEAAADGGVVATVVGGRLLYSR</sequence>
<accession>A0A4R1BS63</accession>
<keyword evidence="5" id="KW-1185">Reference proteome</keyword>
<reference evidence="4 5" key="1">
    <citation type="submission" date="2019-03" db="EMBL/GenBank/DDBJ databases">
        <title>Whole genome sequence of a novel Rubrobacter taiwanensis strain, isolated from Yellowstone National Park.</title>
        <authorList>
            <person name="Freed S."/>
            <person name="Ramaley R.F."/>
            <person name="Kyndt J.A."/>
        </authorList>
    </citation>
    <scope>NUCLEOTIDE SEQUENCE [LARGE SCALE GENOMIC DNA]</scope>
    <source>
        <strain evidence="4 5">Yellowstone</strain>
    </source>
</reference>
<evidence type="ECO:0000256" key="2">
    <source>
        <dbReference type="SAM" id="MobiDB-lite"/>
    </source>
</evidence>
<feature type="domain" description="Amidohydrolase-related" evidence="3">
    <location>
        <begin position="83"/>
        <end position="429"/>
    </location>
</feature>
<gene>
    <name evidence="4" type="ORF">E0L93_00885</name>
</gene>
<dbReference type="Pfam" id="PF01979">
    <property type="entry name" value="Amidohydro_1"/>
    <property type="match status" value="1"/>
</dbReference>
<comment type="caution">
    <text evidence="4">The sequence shown here is derived from an EMBL/GenBank/DDBJ whole genome shotgun (WGS) entry which is preliminary data.</text>
</comment>
<dbReference type="PANTHER" id="PTHR43794">
    <property type="entry name" value="AMINOHYDROLASE SSNA-RELATED"/>
    <property type="match status" value="1"/>
</dbReference>
<evidence type="ECO:0000259" key="3">
    <source>
        <dbReference type="Pfam" id="PF01979"/>
    </source>
</evidence>
<dbReference type="InterPro" id="IPR050287">
    <property type="entry name" value="MTA/SAH_deaminase"/>
</dbReference>
<dbReference type="InterPro" id="IPR032466">
    <property type="entry name" value="Metal_Hydrolase"/>
</dbReference>
<dbReference type="SUPFAM" id="SSF51338">
    <property type="entry name" value="Composite domain of metallo-dependent hydrolases"/>
    <property type="match status" value="2"/>
</dbReference>
<dbReference type="OrthoDB" id="3189065at2"/>
<protein>
    <recommendedName>
        <fullName evidence="3">Amidohydrolase-related domain-containing protein</fullName>
    </recommendedName>
</protein>
<name>A0A4R1BS63_9ACTN</name>
<dbReference type="AlphaFoldDB" id="A0A4R1BS63"/>
<dbReference type="SUPFAM" id="SSF51556">
    <property type="entry name" value="Metallo-dependent hydrolases"/>
    <property type="match status" value="1"/>
</dbReference>
<dbReference type="Proteomes" id="UP000295244">
    <property type="component" value="Unassembled WGS sequence"/>
</dbReference>
<dbReference type="PANTHER" id="PTHR43794:SF11">
    <property type="entry name" value="AMIDOHYDROLASE-RELATED DOMAIN-CONTAINING PROTEIN"/>
    <property type="match status" value="1"/>
</dbReference>
<feature type="compositionally biased region" description="Polar residues" evidence="2">
    <location>
        <begin position="1"/>
        <end position="15"/>
    </location>
</feature>
<evidence type="ECO:0000256" key="1">
    <source>
        <dbReference type="ARBA" id="ARBA00022801"/>
    </source>
</evidence>
<dbReference type="InterPro" id="IPR011059">
    <property type="entry name" value="Metal-dep_hydrolase_composite"/>
</dbReference>
<feature type="region of interest" description="Disordered" evidence="2">
    <location>
        <begin position="1"/>
        <end position="22"/>
    </location>
</feature>
<dbReference type="EMBL" id="SKBU01000002">
    <property type="protein sequence ID" value="TCJ20600.1"/>
    <property type="molecule type" value="Genomic_DNA"/>
</dbReference>
<dbReference type="GO" id="GO:0016810">
    <property type="term" value="F:hydrolase activity, acting on carbon-nitrogen (but not peptide) bonds"/>
    <property type="evidence" value="ECO:0007669"/>
    <property type="project" value="InterPro"/>
</dbReference>
<dbReference type="InterPro" id="IPR006680">
    <property type="entry name" value="Amidohydro-rel"/>
</dbReference>
<evidence type="ECO:0000313" key="5">
    <source>
        <dbReference type="Proteomes" id="UP000295244"/>
    </source>
</evidence>